<comment type="caution">
    <text evidence="13">The sequence shown here is derived from an EMBL/GenBank/DDBJ whole genome shotgun (WGS) entry which is preliminary data.</text>
</comment>
<dbReference type="RefSeq" id="WP_065089129.1">
    <property type="nucleotide sequence ID" value="NZ_JQSG02000001.1"/>
</dbReference>
<evidence type="ECO:0000313" key="13">
    <source>
        <dbReference type="EMBL" id="OBS10666.1"/>
    </source>
</evidence>
<dbReference type="Proteomes" id="UP000029273">
    <property type="component" value="Unassembled WGS sequence"/>
</dbReference>
<keyword evidence="14" id="KW-1185">Reference proteome</keyword>
<accession>A0A1A6C7Y5</accession>
<evidence type="ECO:0000256" key="5">
    <source>
        <dbReference type="ARBA" id="ARBA00022692"/>
    </source>
</evidence>
<dbReference type="AlphaFoldDB" id="A0A1A6C7Y5"/>
<evidence type="ECO:0000256" key="1">
    <source>
        <dbReference type="ARBA" id="ARBA00004571"/>
    </source>
</evidence>
<keyword evidence="4" id="KW-1134">Transmembrane beta strand</keyword>
<dbReference type="PANTHER" id="PTHR34501:SF9">
    <property type="entry name" value="MAJOR OUTER MEMBRANE PROTEIN P.IA"/>
    <property type="match status" value="1"/>
</dbReference>
<dbReference type="OrthoDB" id="625456at2"/>
<sequence length="369" mass="38876">MNKTVIATALGLVAIAPAVTQAAEATLYGRVWLEMYNAGKTTANGSASTFFGDDSSNIGIKGSEKINDNVTGYYKVEAGYNAMNGSIGNSGSAYHTPSPGFYTRFGYLGVKGKGFGSLTIGRQVDYYYSLIEDATYVTNVVYAPINPINANGYTYRVDAINYLSPDMNGLQIGLAYVGAGTDSKGQQQGMIQVGAKYAFGSGGYVNAAFMSIPKHNVGINSGWYLSSLGATRLGDAKNIAGIAAGYQFGAFGIDANFQRLSPRADGPSQLGSVTGTAGSVTSSVQTLAVQGSYTAGDNYVYAQYSQAKWAAISKKTANRVTLGLNHHFSKQFSSSGELQLNNRYANSELVDSANAKANAVIAVGMRYNF</sequence>
<evidence type="ECO:0000256" key="6">
    <source>
        <dbReference type="ARBA" id="ARBA00022729"/>
    </source>
</evidence>
<evidence type="ECO:0000256" key="3">
    <source>
        <dbReference type="ARBA" id="ARBA00022448"/>
    </source>
</evidence>
<protein>
    <recommendedName>
        <fullName evidence="12">Porin domain-containing protein</fullName>
    </recommendedName>
</protein>
<dbReference type="InterPro" id="IPR033900">
    <property type="entry name" value="Gram_neg_porin_domain"/>
</dbReference>
<keyword evidence="8" id="KW-0626">Porin</keyword>
<dbReference type="EMBL" id="JQSG02000001">
    <property type="protein sequence ID" value="OBS10666.1"/>
    <property type="molecule type" value="Genomic_DNA"/>
</dbReference>
<dbReference type="InterPro" id="IPR023614">
    <property type="entry name" value="Porin_dom_sf"/>
</dbReference>
<evidence type="ECO:0000256" key="4">
    <source>
        <dbReference type="ARBA" id="ARBA00022452"/>
    </source>
</evidence>
<dbReference type="GO" id="GO:0009279">
    <property type="term" value="C:cell outer membrane"/>
    <property type="evidence" value="ECO:0007669"/>
    <property type="project" value="UniProtKB-SubCell"/>
</dbReference>
<evidence type="ECO:0000313" key="14">
    <source>
        <dbReference type="Proteomes" id="UP000029273"/>
    </source>
</evidence>
<feature type="domain" description="Porin" evidence="12">
    <location>
        <begin position="13"/>
        <end position="340"/>
    </location>
</feature>
<evidence type="ECO:0000256" key="8">
    <source>
        <dbReference type="ARBA" id="ARBA00023114"/>
    </source>
</evidence>
<gene>
    <name evidence="13" type="ORF">Thpro_020382</name>
</gene>
<evidence type="ECO:0000256" key="7">
    <source>
        <dbReference type="ARBA" id="ARBA00023065"/>
    </source>
</evidence>
<dbReference type="InterPro" id="IPR050298">
    <property type="entry name" value="Gram-neg_bact_OMP"/>
</dbReference>
<organism evidence="13 14">
    <name type="scientific">Acidihalobacter prosperus</name>
    <dbReference type="NCBI Taxonomy" id="160660"/>
    <lineage>
        <taxon>Bacteria</taxon>
        <taxon>Pseudomonadati</taxon>
        <taxon>Pseudomonadota</taxon>
        <taxon>Gammaproteobacteria</taxon>
        <taxon>Chromatiales</taxon>
        <taxon>Ectothiorhodospiraceae</taxon>
        <taxon>Acidihalobacter</taxon>
    </lineage>
</organism>
<dbReference type="CDD" id="cd00342">
    <property type="entry name" value="gram_neg_porins"/>
    <property type="match status" value="1"/>
</dbReference>
<feature type="signal peptide" evidence="11">
    <location>
        <begin position="1"/>
        <end position="22"/>
    </location>
</feature>
<feature type="chain" id="PRO_5008343287" description="Porin domain-containing protein" evidence="11">
    <location>
        <begin position="23"/>
        <end position="369"/>
    </location>
</feature>
<dbReference type="SUPFAM" id="SSF56935">
    <property type="entry name" value="Porins"/>
    <property type="match status" value="1"/>
</dbReference>
<dbReference type="Pfam" id="PF13609">
    <property type="entry name" value="Porin_4"/>
    <property type="match status" value="1"/>
</dbReference>
<dbReference type="Gene3D" id="2.40.160.10">
    <property type="entry name" value="Porin"/>
    <property type="match status" value="1"/>
</dbReference>
<dbReference type="GO" id="GO:0006811">
    <property type="term" value="P:monoatomic ion transport"/>
    <property type="evidence" value="ECO:0007669"/>
    <property type="project" value="UniProtKB-KW"/>
</dbReference>
<evidence type="ECO:0000256" key="10">
    <source>
        <dbReference type="ARBA" id="ARBA00023237"/>
    </source>
</evidence>
<keyword evidence="6 11" id="KW-0732">Signal</keyword>
<comment type="subcellular location">
    <subcellularLocation>
        <location evidence="1">Cell outer membrane</location>
        <topology evidence="1">Multi-pass membrane protein</topology>
    </subcellularLocation>
</comment>
<keyword evidence="7" id="KW-0406">Ion transport</keyword>
<name>A0A1A6C7Y5_9GAMM</name>
<proteinExistence type="predicted"/>
<comment type="subunit">
    <text evidence="2">Homotrimer.</text>
</comment>
<dbReference type="PANTHER" id="PTHR34501">
    <property type="entry name" value="PROTEIN YDDL-RELATED"/>
    <property type="match status" value="1"/>
</dbReference>
<dbReference type="GO" id="GO:0015288">
    <property type="term" value="F:porin activity"/>
    <property type="evidence" value="ECO:0007669"/>
    <property type="project" value="UniProtKB-KW"/>
</dbReference>
<dbReference type="GO" id="GO:0046930">
    <property type="term" value="C:pore complex"/>
    <property type="evidence" value="ECO:0007669"/>
    <property type="project" value="UniProtKB-KW"/>
</dbReference>
<evidence type="ECO:0000259" key="12">
    <source>
        <dbReference type="Pfam" id="PF13609"/>
    </source>
</evidence>
<reference evidence="13 14" key="1">
    <citation type="journal article" date="2014" name="Genome Announc.">
        <title>Draft Genome Sequence of the Iron-Oxidizing, Acidophilic, and Halotolerant 'Thiobacillus prosperus' Type Strain DSM 5130.</title>
        <authorList>
            <person name="Ossandon F.J."/>
            <person name="Cardenas J.P."/>
            <person name="Corbett M."/>
            <person name="Quatrini R."/>
            <person name="Holmes D.S."/>
            <person name="Watkin E."/>
        </authorList>
    </citation>
    <scope>NUCLEOTIDE SEQUENCE [LARGE SCALE GENOMIC DNA]</scope>
    <source>
        <strain evidence="13 14">DSM 5130</strain>
    </source>
</reference>
<keyword evidence="10" id="KW-0998">Cell outer membrane</keyword>
<keyword evidence="9" id="KW-0472">Membrane</keyword>
<keyword evidence="3" id="KW-0813">Transport</keyword>
<evidence type="ECO:0000256" key="9">
    <source>
        <dbReference type="ARBA" id="ARBA00023136"/>
    </source>
</evidence>
<keyword evidence="5" id="KW-0812">Transmembrane</keyword>
<evidence type="ECO:0000256" key="2">
    <source>
        <dbReference type="ARBA" id="ARBA00011233"/>
    </source>
</evidence>
<evidence type="ECO:0000256" key="11">
    <source>
        <dbReference type="SAM" id="SignalP"/>
    </source>
</evidence>